<evidence type="ECO:0000313" key="2">
    <source>
        <dbReference type="Proteomes" id="UP000636709"/>
    </source>
</evidence>
<protein>
    <submittedName>
        <fullName evidence="1">Uncharacterized protein</fullName>
    </submittedName>
</protein>
<organism evidence="1 2">
    <name type="scientific">Digitaria exilis</name>
    <dbReference type="NCBI Taxonomy" id="1010633"/>
    <lineage>
        <taxon>Eukaryota</taxon>
        <taxon>Viridiplantae</taxon>
        <taxon>Streptophyta</taxon>
        <taxon>Embryophyta</taxon>
        <taxon>Tracheophyta</taxon>
        <taxon>Spermatophyta</taxon>
        <taxon>Magnoliopsida</taxon>
        <taxon>Liliopsida</taxon>
        <taxon>Poales</taxon>
        <taxon>Poaceae</taxon>
        <taxon>PACMAD clade</taxon>
        <taxon>Panicoideae</taxon>
        <taxon>Panicodae</taxon>
        <taxon>Paniceae</taxon>
        <taxon>Anthephorinae</taxon>
        <taxon>Digitaria</taxon>
    </lineage>
</organism>
<accession>A0A835E2X7</accession>
<dbReference type="AlphaFoldDB" id="A0A835E2X7"/>
<evidence type="ECO:0000313" key="1">
    <source>
        <dbReference type="EMBL" id="KAF8662835.1"/>
    </source>
</evidence>
<gene>
    <name evidence="1" type="ORF">HU200_055414</name>
</gene>
<proteinExistence type="predicted"/>
<dbReference type="Gramene" id="Dexi5A01G0007420.1">
    <property type="protein sequence ID" value="Dexi5A01G0007420.1:cds"/>
    <property type="gene ID" value="Dexi5A01G0007420"/>
</dbReference>
<dbReference type="EMBL" id="JACEFO010002379">
    <property type="protein sequence ID" value="KAF8662835.1"/>
    <property type="molecule type" value="Genomic_DNA"/>
</dbReference>
<name>A0A835E2X7_9POAL</name>
<dbReference type="Proteomes" id="UP000636709">
    <property type="component" value="Unassembled WGS sequence"/>
</dbReference>
<reference evidence="1" key="1">
    <citation type="submission" date="2020-07" db="EMBL/GenBank/DDBJ databases">
        <title>Genome sequence and genetic diversity analysis of an under-domesticated orphan crop, white fonio (Digitaria exilis).</title>
        <authorList>
            <person name="Bennetzen J.L."/>
            <person name="Chen S."/>
            <person name="Ma X."/>
            <person name="Wang X."/>
            <person name="Yssel A.E.J."/>
            <person name="Chaluvadi S.R."/>
            <person name="Johnson M."/>
            <person name="Gangashetty P."/>
            <person name="Hamidou F."/>
            <person name="Sanogo M.D."/>
            <person name="Zwaenepoel A."/>
            <person name="Wallace J."/>
            <person name="Van De Peer Y."/>
            <person name="Van Deynze A."/>
        </authorList>
    </citation>
    <scope>NUCLEOTIDE SEQUENCE</scope>
    <source>
        <tissue evidence="1">Leaves</tissue>
    </source>
</reference>
<sequence>MLREDQAPSQAELARLDTELHRAETNRLLAARIEFSFACPQTTPQHPFLLLH</sequence>
<keyword evidence="2" id="KW-1185">Reference proteome</keyword>
<comment type="caution">
    <text evidence="1">The sequence shown here is derived from an EMBL/GenBank/DDBJ whole genome shotgun (WGS) entry which is preliminary data.</text>
</comment>